<protein>
    <submittedName>
        <fullName evidence="1">Uncharacterized protein</fullName>
    </submittedName>
</protein>
<dbReference type="Proteomes" id="UP001055514">
    <property type="component" value="Chromosome"/>
</dbReference>
<evidence type="ECO:0000313" key="2">
    <source>
        <dbReference type="Proteomes" id="UP001055514"/>
    </source>
</evidence>
<sequence length="97" mass="11350">MMKFIPDTMSFPFTVWMSENGFYPSHKKGFIVLKKGNEVAKISTQETKHGFAMNEVCQKKFASFCRAWMNRDKHFVDQLRMRGMAKMNQLSYQQVAA</sequence>
<gene>
    <name evidence="1" type="ORF">MWH18_15935</name>
</gene>
<dbReference type="RefSeq" id="WP_171195220.1">
    <property type="nucleotide sequence ID" value="NZ_CP029610.1"/>
</dbReference>
<reference evidence="1" key="1">
    <citation type="submission" date="2022-04" db="EMBL/GenBank/DDBJ databases">
        <title>Emergence of ST220 Acinetobacter pittii strain in bloodstream infection, which co-producing chromosomal NDM-1 and OXA-820 carbapenemases.</title>
        <authorList>
            <person name="Tian C."/>
            <person name="Xing M."/>
            <person name="Fu L."/>
            <person name="Xia D."/>
        </authorList>
    </citation>
    <scope>NUCLEOTIDE SEQUENCE</scope>
    <source>
        <strain evidence="1">TCM</strain>
    </source>
</reference>
<proteinExistence type="predicted"/>
<evidence type="ECO:0000313" key="1">
    <source>
        <dbReference type="EMBL" id="USU93822.1"/>
    </source>
</evidence>
<dbReference type="AlphaFoldDB" id="A0AAE9S9X2"/>
<dbReference type="EMBL" id="CP095407">
    <property type="protein sequence ID" value="USU93822.1"/>
    <property type="molecule type" value="Genomic_DNA"/>
</dbReference>
<organism evidence="1 2">
    <name type="scientific">Acinetobacter pittii</name>
    <name type="common">Acinetobacter genomosp. 3</name>
    <dbReference type="NCBI Taxonomy" id="48296"/>
    <lineage>
        <taxon>Bacteria</taxon>
        <taxon>Pseudomonadati</taxon>
        <taxon>Pseudomonadota</taxon>
        <taxon>Gammaproteobacteria</taxon>
        <taxon>Moraxellales</taxon>
        <taxon>Moraxellaceae</taxon>
        <taxon>Acinetobacter</taxon>
        <taxon>Acinetobacter calcoaceticus/baumannii complex</taxon>
    </lineage>
</organism>
<accession>A0AAE9S9X2</accession>
<name>A0AAE9S9X2_ACIPI</name>